<sequence length="573" mass="63373">MPPKLHQLQNVIAHEGPIDSMTLGHRTAQVFATGGDDRFLHLWSVGSNNPRASFGPFQSSITACRFNENEEKIACGNNGGTVMLFDLNESRCVSNWTAHHSAVRGLSFHSQNPKLILTCGVDGKFKIVSSSQRTPLQCYNAHNGPVNWVSCSGDGRYAATCGEDKTVRVFDITAQRQLIKFEGHTDSVTCVEFHPTEPFLISCGEDRSIRFWDLTASKEIPVSFPLDSSPVDIVMYAPGENAALSASADYIKVVGWNPPEFFDHFTLGLERVHDLAVVDNMLTIASTSNDRALIHRMRLNQLKPFSSRPAQAAQFTSDQNKPRPTTPRLLDISAMPKVKPAKVAGAKKNVDKRNSPPENNRQISSKSSASSSKSSSRNSKRGTSAPQPPLSSGNSGNDDDSNLTEEQRTFKEFRKSRGSFMSSMNEKFSRLTRVKDMLMQFGLTKTLESAAESGDLGLELLVILRMKPEVIKLEHSALMMQIAVRIFDRDYDLAITTVESMLQAYGKLVNATRQMASSGVGIDVALEERKKKSEIFVESFREIAPKLRTVSCGKSTASQTAAELLDEWRIFLR</sequence>
<dbReference type="PROSITE" id="PS00678">
    <property type="entry name" value="WD_REPEATS_1"/>
    <property type="match status" value="1"/>
</dbReference>
<evidence type="ECO:0000313" key="10">
    <source>
        <dbReference type="Proteomes" id="UP000179807"/>
    </source>
</evidence>
<evidence type="ECO:0000256" key="5">
    <source>
        <dbReference type="ARBA" id="ARBA00023212"/>
    </source>
</evidence>
<keyword evidence="4" id="KW-0677">Repeat</keyword>
<feature type="compositionally biased region" description="Low complexity" evidence="7">
    <location>
        <begin position="334"/>
        <end position="347"/>
    </location>
</feature>
<dbReference type="InterPro" id="IPR028021">
    <property type="entry name" value="Katanin_C-terminal"/>
</dbReference>
<feature type="repeat" description="WD" evidence="6">
    <location>
        <begin position="139"/>
        <end position="180"/>
    </location>
</feature>
<dbReference type="GeneID" id="94824888"/>
<proteinExistence type="predicted"/>
<evidence type="ECO:0000259" key="8">
    <source>
        <dbReference type="Pfam" id="PF13925"/>
    </source>
</evidence>
<dbReference type="GO" id="GO:0007019">
    <property type="term" value="P:microtubule depolymerization"/>
    <property type="evidence" value="ECO:0007669"/>
    <property type="project" value="TreeGrafter"/>
</dbReference>
<dbReference type="Pfam" id="PF00400">
    <property type="entry name" value="WD40"/>
    <property type="match status" value="3"/>
</dbReference>
<feature type="region of interest" description="Disordered" evidence="7">
    <location>
        <begin position="304"/>
        <end position="404"/>
    </location>
</feature>
<feature type="domain" description="Katanin p80 subunit C-terminal" evidence="8">
    <location>
        <begin position="415"/>
        <end position="566"/>
    </location>
</feature>
<comment type="subcellular location">
    <subcellularLocation>
        <location evidence="1">Cytoplasm</location>
        <location evidence="1">Cytoskeleton</location>
    </subcellularLocation>
</comment>
<evidence type="ECO:0000256" key="2">
    <source>
        <dbReference type="ARBA" id="ARBA00022490"/>
    </source>
</evidence>
<dbReference type="Gene3D" id="2.130.10.10">
    <property type="entry name" value="YVTN repeat-like/Quinoprotein amine dehydrogenase"/>
    <property type="match status" value="2"/>
</dbReference>
<keyword evidence="10" id="KW-1185">Reference proteome</keyword>
<feature type="compositionally biased region" description="Low complexity" evidence="7">
    <location>
        <begin position="364"/>
        <end position="377"/>
    </location>
</feature>
<dbReference type="Pfam" id="PF13925">
    <property type="entry name" value="Katanin_con80"/>
    <property type="match status" value="1"/>
</dbReference>
<dbReference type="VEuPathDB" id="TrichDB:TRFO_01590"/>
<dbReference type="PROSITE" id="PS50082">
    <property type="entry name" value="WD_REPEATS_2"/>
    <property type="match status" value="3"/>
</dbReference>
<evidence type="ECO:0000313" key="9">
    <source>
        <dbReference type="EMBL" id="OHT03862.1"/>
    </source>
</evidence>
<feature type="repeat" description="WD" evidence="6">
    <location>
        <begin position="11"/>
        <end position="53"/>
    </location>
</feature>
<evidence type="ECO:0000256" key="1">
    <source>
        <dbReference type="ARBA" id="ARBA00004245"/>
    </source>
</evidence>
<dbReference type="GO" id="GO:0008017">
    <property type="term" value="F:microtubule binding"/>
    <property type="evidence" value="ECO:0007669"/>
    <property type="project" value="InterPro"/>
</dbReference>
<keyword evidence="2" id="KW-0963">Cytoplasm</keyword>
<dbReference type="PANTHER" id="PTHR19845">
    <property type="entry name" value="KATANIN P80 SUBUNIT"/>
    <property type="match status" value="1"/>
</dbReference>
<keyword evidence="5" id="KW-0206">Cytoskeleton</keyword>
<evidence type="ECO:0000256" key="3">
    <source>
        <dbReference type="ARBA" id="ARBA00022574"/>
    </source>
</evidence>
<name>A0A1J4K296_9EUKA</name>
<feature type="repeat" description="WD" evidence="6">
    <location>
        <begin position="181"/>
        <end position="222"/>
    </location>
</feature>
<dbReference type="Proteomes" id="UP000179807">
    <property type="component" value="Unassembled WGS sequence"/>
</dbReference>
<dbReference type="OrthoDB" id="10251605at2759"/>
<dbReference type="PANTHER" id="PTHR19845:SF0">
    <property type="entry name" value="KATANIN P80 WD40 REPEAT-CONTAINING SUBUNIT B1"/>
    <property type="match status" value="1"/>
</dbReference>
<accession>A0A1J4K296</accession>
<dbReference type="AlphaFoldDB" id="A0A1J4K296"/>
<dbReference type="GO" id="GO:0008352">
    <property type="term" value="C:katanin complex"/>
    <property type="evidence" value="ECO:0007669"/>
    <property type="project" value="TreeGrafter"/>
</dbReference>
<evidence type="ECO:0000256" key="4">
    <source>
        <dbReference type="ARBA" id="ARBA00022737"/>
    </source>
</evidence>
<dbReference type="InterPro" id="IPR036322">
    <property type="entry name" value="WD40_repeat_dom_sf"/>
</dbReference>
<dbReference type="SUPFAM" id="SSF50978">
    <property type="entry name" value="WD40 repeat-like"/>
    <property type="match status" value="1"/>
</dbReference>
<dbReference type="InterPro" id="IPR015943">
    <property type="entry name" value="WD40/YVTN_repeat-like_dom_sf"/>
</dbReference>
<dbReference type="CDD" id="cd00200">
    <property type="entry name" value="WD40"/>
    <property type="match status" value="1"/>
</dbReference>
<keyword evidence="3 6" id="KW-0853">WD repeat</keyword>
<evidence type="ECO:0000256" key="7">
    <source>
        <dbReference type="SAM" id="MobiDB-lite"/>
    </source>
</evidence>
<dbReference type="PROSITE" id="PS50294">
    <property type="entry name" value="WD_REPEATS_REGION"/>
    <property type="match status" value="1"/>
</dbReference>
<feature type="compositionally biased region" description="Polar residues" evidence="7">
    <location>
        <begin position="313"/>
        <end position="323"/>
    </location>
</feature>
<gene>
    <name evidence="9" type="ORF">TRFO_01590</name>
</gene>
<dbReference type="InterPro" id="IPR001680">
    <property type="entry name" value="WD40_rpt"/>
</dbReference>
<dbReference type="InterPro" id="IPR019775">
    <property type="entry name" value="WD40_repeat_CS"/>
</dbReference>
<protein>
    <recommendedName>
        <fullName evidence="8">Katanin p80 subunit C-terminal domain-containing protein</fullName>
    </recommendedName>
</protein>
<organism evidence="9 10">
    <name type="scientific">Tritrichomonas foetus</name>
    <dbReference type="NCBI Taxonomy" id="1144522"/>
    <lineage>
        <taxon>Eukaryota</taxon>
        <taxon>Metamonada</taxon>
        <taxon>Parabasalia</taxon>
        <taxon>Tritrichomonadida</taxon>
        <taxon>Tritrichomonadidae</taxon>
        <taxon>Tritrichomonas</taxon>
    </lineage>
</organism>
<dbReference type="EMBL" id="MLAK01000815">
    <property type="protein sequence ID" value="OHT03862.1"/>
    <property type="molecule type" value="Genomic_DNA"/>
</dbReference>
<evidence type="ECO:0000256" key="6">
    <source>
        <dbReference type="PROSITE-ProRule" id="PRU00221"/>
    </source>
</evidence>
<dbReference type="RefSeq" id="XP_068356998.1">
    <property type="nucleotide sequence ID" value="XM_068490184.1"/>
</dbReference>
<dbReference type="SMART" id="SM00320">
    <property type="entry name" value="WD40"/>
    <property type="match status" value="5"/>
</dbReference>
<comment type="caution">
    <text evidence="9">The sequence shown here is derived from an EMBL/GenBank/DDBJ whole genome shotgun (WGS) entry which is preliminary data.</text>
</comment>
<reference evidence="9" key="1">
    <citation type="submission" date="2016-10" db="EMBL/GenBank/DDBJ databases">
        <authorList>
            <person name="Benchimol M."/>
            <person name="Almeida L.G."/>
            <person name="Vasconcelos A.T."/>
            <person name="Perreira-Neves A."/>
            <person name="Rosa I.A."/>
            <person name="Tasca T."/>
            <person name="Bogo M.R."/>
            <person name="de Souza W."/>
        </authorList>
    </citation>
    <scope>NUCLEOTIDE SEQUENCE [LARGE SCALE GENOMIC DNA]</scope>
    <source>
        <strain evidence="9">K</strain>
    </source>
</reference>